<gene>
    <name evidence="1" type="ORF">AVDCRST_MAG88-4109</name>
</gene>
<accession>A0A6J4VY25</accession>
<proteinExistence type="predicted"/>
<dbReference type="EMBL" id="CADCWM010001018">
    <property type="protein sequence ID" value="CAA9587025.1"/>
    <property type="molecule type" value="Genomic_DNA"/>
</dbReference>
<organism evidence="1">
    <name type="scientific">uncultured Thermomicrobiales bacterium</name>
    <dbReference type="NCBI Taxonomy" id="1645740"/>
    <lineage>
        <taxon>Bacteria</taxon>
        <taxon>Pseudomonadati</taxon>
        <taxon>Thermomicrobiota</taxon>
        <taxon>Thermomicrobia</taxon>
        <taxon>Thermomicrobiales</taxon>
        <taxon>environmental samples</taxon>
    </lineage>
</organism>
<reference evidence="1" key="1">
    <citation type="submission" date="2020-02" db="EMBL/GenBank/DDBJ databases">
        <authorList>
            <person name="Meier V. D."/>
        </authorList>
    </citation>
    <scope>NUCLEOTIDE SEQUENCE</scope>
    <source>
        <strain evidence="1">AVDCRST_MAG88</strain>
    </source>
</reference>
<protein>
    <submittedName>
        <fullName evidence="1">Uncharacterized protein</fullName>
    </submittedName>
</protein>
<dbReference type="AlphaFoldDB" id="A0A6J4VY25"/>
<evidence type="ECO:0000313" key="1">
    <source>
        <dbReference type="EMBL" id="CAA9587025.1"/>
    </source>
</evidence>
<sequence length="72" mass="7707">MPPDRRYQVWLFTEDGVRESGDSFAPDAWGNAQVLLHAPAPFARCLAAGVSAEPLGNGESPSAPLAIDGWIR</sequence>
<name>A0A6J4VY25_9BACT</name>